<feature type="transmembrane region" description="Helical" evidence="1">
    <location>
        <begin position="41"/>
        <end position="63"/>
    </location>
</feature>
<evidence type="ECO:0000313" key="3">
    <source>
        <dbReference type="Proteomes" id="UP000253410"/>
    </source>
</evidence>
<organism evidence="2 3">
    <name type="scientific">Chitinophaga flava</name>
    <dbReference type="NCBI Taxonomy" id="2259036"/>
    <lineage>
        <taxon>Bacteria</taxon>
        <taxon>Pseudomonadati</taxon>
        <taxon>Bacteroidota</taxon>
        <taxon>Chitinophagia</taxon>
        <taxon>Chitinophagales</taxon>
        <taxon>Chitinophagaceae</taxon>
        <taxon>Chitinophaga</taxon>
    </lineage>
</organism>
<evidence type="ECO:0000256" key="1">
    <source>
        <dbReference type="SAM" id="Phobius"/>
    </source>
</evidence>
<dbReference type="Proteomes" id="UP000253410">
    <property type="component" value="Unassembled WGS sequence"/>
</dbReference>
<keyword evidence="1" id="KW-0812">Transmembrane</keyword>
<sequence>MPENNYWDHSPKPLNGHAVHASLEEVRSEEVQEIMGKMPPWIIRSGITLIGVLIAGAFVWAGYFRYPDVLPLQVRITTDAQAPVVQGNIPAGDAWRVKAGQPVMLRLAAYPADTYGLLPGTVTTEAIAVSDSSFRVDIRLTQGMRSTTGREIPSQSVLTGTAEIMTADQSVLQRVMGQVLAPLTKR</sequence>
<gene>
    <name evidence="2" type="ORF">DF182_23885</name>
</gene>
<evidence type="ECO:0000313" key="2">
    <source>
        <dbReference type="EMBL" id="RBL89553.1"/>
    </source>
</evidence>
<dbReference type="AlphaFoldDB" id="A0A365XT91"/>
<reference evidence="2 3" key="1">
    <citation type="submission" date="2018-05" db="EMBL/GenBank/DDBJ databases">
        <title>Chitinophaga sp. K3CV102501T nov., isolated from isolated from a monsoon evergreen broad-leaved forest soil.</title>
        <authorList>
            <person name="Lv Y."/>
        </authorList>
    </citation>
    <scope>NUCLEOTIDE SEQUENCE [LARGE SCALE GENOMIC DNA]</scope>
    <source>
        <strain evidence="2 3">GDMCC 1.1325</strain>
    </source>
</reference>
<evidence type="ECO:0008006" key="4">
    <source>
        <dbReference type="Google" id="ProtNLM"/>
    </source>
</evidence>
<dbReference type="RefSeq" id="WP_113618302.1">
    <property type="nucleotide sequence ID" value="NZ_QFFJ01000002.1"/>
</dbReference>
<keyword evidence="1" id="KW-1133">Transmembrane helix</keyword>
<keyword evidence="3" id="KW-1185">Reference proteome</keyword>
<keyword evidence="1" id="KW-0472">Membrane</keyword>
<dbReference type="EMBL" id="QFFJ01000002">
    <property type="protein sequence ID" value="RBL89553.1"/>
    <property type="molecule type" value="Genomic_DNA"/>
</dbReference>
<comment type="caution">
    <text evidence="2">The sequence shown here is derived from an EMBL/GenBank/DDBJ whole genome shotgun (WGS) entry which is preliminary data.</text>
</comment>
<accession>A0A365XT91</accession>
<proteinExistence type="predicted"/>
<protein>
    <recommendedName>
        <fullName evidence="4">HlyD family secretion protein</fullName>
    </recommendedName>
</protein>
<name>A0A365XT91_9BACT</name>
<dbReference type="OrthoDB" id="7057889at2"/>